<dbReference type="EMBL" id="JARBDR010000813">
    <property type="protein sequence ID" value="KAJ8305664.1"/>
    <property type="molecule type" value="Genomic_DNA"/>
</dbReference>
<name>A0ABQ9EK68_TEGGR</name>
<accession>A0ABQ9EK68</accession>
<evidence type="ECO:0000313" key="1">
    <source>
        <dbReference type="EMBL" id="KAJ8305664.1"/>
    </source>
</evidence>
<protein>
    <submittedName>
        <fullName evidence="1">Uncharacterized protein</fullName>
    </submittedName>
</protein>
<gene>
    <name evidence="1" type="ORF">KUTeg_016209</name>
</gene>
<proteinExistence type="predicted"/>
<reference evidence="1 2" key="1">
    <citation type="submission" date="2022-12" db="EMBL/GenBank/DDBJ databases">
        <title>Chromosome-level genome of Tegillarca granosa.</title>
        <authorList>
            <person name="Kim J."/>
        </authorList>
    </citation>
    <scope>NUCLEOTIDE SEQUENCE [LARGE SCALE GENOMIC DNA]</scope>
    <source>
        <strain evidence="1">Teg-2019</strain>
        <tissue evidence="1">Adductor muscle</tissue>
    </source>
</reference>
<keyword evidence="2" id="KW-1185">Reference proteome</keyword>
<evidence type="ECO:0000313" key="2">
    <source>
        <dbReference type="Proteomes" id="UP001217089"/>
    </source>
</evidence>
<dbReference type="Proteomes" id="UP001217089">
    <property type="component" value="Unassembled WGS sequence"/>
</dbReference>
<organism evidence="1 2">
    <name type="scientific">Tegillarca granosa</name>
    <name type="common">Malaysian cockle</name>
    <name type="synonym">Anadara granosa</name>
    <dbReference type="NCBI Taxonomy" id="220873"/>
    <lineage>
        <taxon>Eukaryota</taxon>
        <taxon>Metazoa</taxon>
        <taxon>Spiralia</taxon>
        <taxon>Lophotrochozoa</taxon>
        <taxon>Mollusca</taxon>
        <taxon>Bivalvia</taxon>
        <taxon>Autobranchia</taxon>
        <taxon>Pteriomorphia</taxon>
        <taxon>Arcoida</taxon>
        <taxon>Arcoidea</taxon>
        <taxon>Arcidae</taxon>
        <taxon>Tegillarca</taxon>
    </lineage>
</organism>
<comment type="caution">
    <text evidence="1">The sequence shown here is derived from an EMBL/GenBank/DDBJ whole genome shotgun (WGS) entry which is preliminary data.</text>
</comment>
<sequence length="261" mass="30504">MRKIWIGQGKPRSFQSEAYANGKKAKDQFRNVQKKASENYMEQVYKDIDQAAECDIHLFWRLINSKKPRSSRIYPEITYKGKIHTDPKDIVDCFADYFEDMYRVRDNPNFDTQFQSHVSKSVETILSEDKSFHFTPPGGRILVLVVCEVFKQLKRRKAPGVDIQNEHLLYAMESGIGISECNLLTALNLYKQVLITYTLYGCEVWLNLKLSDVDHLNEFQHFVLKHLTCLPKTTRSDSVESVCDLLPLSVEVYRRKTYIFR</sequence>